<feature type="transmembrane region" description="Helical" evidence="1">
    <location>
        <begin position="376"/>
        <end position="401"/>
    </location>
</feature>
<feature type="transmembrane region" description="Helical" evidence="1">
    <location>
        <begin position="329"/>
        <end position="356"/>
    </location>
</feature>
<protein>
    <recommendedName>
        <fullName evidence="4">Integral membrane protein</fullName>
    </recommendedName>
</protein>
<sequence>MPNEGRIVLLTHGVSGTSSEVILDSARVVAVPGTVQRAVPGTVKSKRYRGDFTTYPTAPGHVERPDIRYAYRWGGMTSGLKFQALWALFAPFALVNVAGWMLPRAAPQMAWCIDLLRAVFRLIGLALTAILVAQATFIVTDVLAIQCRQLRGGVGSTCWTWLSADWQWGMSDGLWRSSAVFACLTVLFVGGGFVALWHDNDDDLRKKFTDDAKESLDEAYMRQFAMTEFGEESRTASADTPGIASDDFVLPQDARATLLLTTHAIVGILTAAIMLGGGSQARCFVLVPSLVIIAIAAVVTALCNDPRASGDDNTFGGPASRLAWARRMWWLFVSWRAIGWLIVVFVILGLVSFLVLPGRLDDAPVNADLVDGDDRVVAVLFGVVAVLVAIALVFTVVTVVFSPRVTGPTRPWLLGVHAPLVAALGVLLGVGAGVALTRLVIGAVASTPDPGDRSASLFDKVSSWLDQLFGAGTLSDTSVRLPPIYAATTWMWGMTALFCVAGTLLILLPYVLIRGRWRFGPASALQATAPSSVKLRWIVAAGKFAIPSAVGFFAVTAMITGFIAWNNRSLVEASEPIQTLGTVALVAIAAFLLRAVFNAFQNPRKDGRSLGVLWDLASFWPRECHPLVPPAYAPRAIRDLIAFIDDKCGEDKTLVLAGHSQGSLIMYALAHRLCAQDRDQDRRISLLTYGSQLGWAYGRAFPSVLDHQAHERLRTRLDHRWINMVRFTDFIGDGVVAYAGRTGLAAYVPGTFVGDPVPENTDTDPRYALRGPDGRLLEVWLPDPSPGDFPATATHQHSAYTSDISWGDWVSALSGEESGGSQPTQ</sequence>
<organism evidence="2 3">
    <name type="scientific">Gordonia rhizosphera NBRC 16068</name>
    <dbReference type="NCBI Taxonomy" id="1108045"/>
    <lineage>
        <taxon>Bacteria</taxon>
        <taxon>Bacillati</taxon>
        <taxon>Actinomycetota</taxon>
        <taxon>Actinomycetes</taxon>
        <taxon>Mycobacteriales</taxon>
        <taxon>Gordoniaceae</taxon>
        <taxon>Gordonia</taxon>
    </lineage>
</organism>
<evidence type="ECO:0000313" key="3">
    <source>
        <dbReference type="Proteomes" id="UP000008363"/>
    </source>
</evidence>
<keyword evidence="1" id="KW-0472">Membrane</keyword>
<dbReference type="eggNOG" id="COG1595">
    <property type="taxonomic scope" value="Bacteria"/>
</dbReference>
<evidence type="ECO:0000256" key="1">
    <source>
        <dbReference type="SAM" id="Phobius"/>
    </source>
</evidence>
<dbReference type="InterPro" id="IPR029058">
    <property type="entry name" value="AB_hydrolase_fold"/>
</dbReference>
<gene>
    <name evidence="2" type="ORF">GORHZ_085_00180</name>
</gene>
<feature type="transmembrane region" description="Helical" evidence="1">
    <location>
        <begin position="84"/>
        <end position="102"/>
    </location>
</feature>
<feature type="transmembrane region" description="Helical" evidence="1">
    <location>
        <begin position="122"/>
        <end position="145"/>
    </location>
</feature>
<keyword evidence="3" id="KW-1185">Reference proteome</keyword>
<keyword evidence="1" id="KW-0812">Transmembrane</keyword>
<feature type="transmembrane region" description="Helical" evidence="1">
    <location>
        <begin position="174"/>
        <end position="197"/>
    </location>
</feature>
<reference evidence="2 3" key="1">
    <citation type="submission" date="2012-08" db="EMBL/GenBank/DDBJ databases">
        <title>Whole genome shotgun sequence of Gordonia rhizosphera NBRC 16068.</title>
        <authorList>
            <person name="Takarada H."/>
            <person name="Isaki S."/>
            <person name="Hosoyama A."/>
            <person name="Tsuchikane K."/>
            <person name="Katsumata H."/>
            <person name="Baba S."/>
            <person name="Ohji S."/>
            <person name="Yamazaki S."/>
            <person name="Fujita N."/>
        </authorList>
    </citation>
    <scope>NUCLEOTIDE SEQUENCE [LARGE SCALE GENOMIC DNA]</scope>
    <source>
        <strain evidence="2 3">NBRC 16068</strain>
    </source>
</reference>
<name>K6W8S8_9ACTN</name>
<dbReference type="RefSeq" id="WP_006332763.1">
    <property type="nucleotide sequence ID" value="NZ_BAHC01000085.1"/>
</dbReference>
<dbReference type="Proteomes" id="UP000008363">
    <property type="component" value="Unassembled WGS sequence"/>
</dbReference>
<evidence type="ECO:0008006" key="4">
    <source>
        <dbReference type="Google" id="ProtNLM"/>
    </source>
</evidence>
<accession>K6W8S8</accession>
<dbReference type="AlphaFoldDB" id="K6W8S8"/>
<proteinExistence type="predicted"/>
<feature type="transmembrane region" description="Helical" evidence="1">
    <location>
        <begin position="258"/>
        <end position="278"/>
    </location>
</feature>
<feature type="transmembrane region" description="Helical" evidence="1">
    <location>
        <begin position="544"/>
        <end position="565"/>
    </location>
</feature>
<dbReference type="OrthoDB" id="4320047at2"/>
<evidence type="ECO:0000313" key="2">
    <source>
        <dbReference type="EMBL" id="GAB90151.1"/>
    </source>
</evidence>
<feature type="transmembrane region" description="Helical" evidence="1">
    <location>
        <begin position="284"/>
        <end position="303"/>
    </location>
</feature>
<feature type="transmembrane region" description="Helical" evidence="1">
    <location>
        <begin position="413"/>
        <end position="441"/>
    </location>
</feature>
<feature type="transmembrane region" description="Helical" evidence="1">
    <location>
        <begin position="577"/>
        <end position="597"/>
    </location>
</feature>
<comment type="caution">
    <text evidence="2">The sequence shown here is derived from an EMBL/GenBank/DDBJ whole genome shotgun (WGS) entry which is preliminary data.</text>
</comment>
<keyword evidence="1" id="KW-1133">Transmembrane helix</keyword>
<dbReference type="STRING" id="1108045.GORHZ_085_00180"/>
<dbReference type="EMBL" id="BAHC01000085">
    <property type="protein sequence ID" value="GAB90151.1"/>
    <property type="molecule type" value="Genomic_DNA"/>
</dbReference>
<feature type="transmembrane region" description="Helical" evidence="1">
    <location>
        <begin position="490"/>
        <end position="513"/>
    </location>
</feature>
<dbReference type="Gene3D" id="3.40.50.1820">
    <property type="entry name" value="alpha/beta hydrolase"/>
    <property type="match status" value="1"/>
</dbReference>
<dbReference type="SUPFAM" id="SSF53474">
    <property type="entry name" value="alpha/beta-Hydrolases"/>
    <property type="match status" value="1"/>
</dbReference>